<name>A6DNU6_9BACT</name>
<comment type="caution">
    <text evidence="5">The sequence shown here is derived from an EMBL/GenBank/DDBJ whole genome shotgun (WGS) entry which is preliminary data.</text>
</comment>
<keyword evidence="2" id="KW-0067">ATP-binding</keyword>
<dbReference type="EMBL" id="ABCK01000014">
    <property type="protein sequence ID" value="EDM26755.1"/>
    <property type="molecule type" value="Genomic_DNA"/>
</dbReference>
<organism evidence="5 6">
    <name type="scientific">Lentisphaera araneosa HTCC2155</name>
    <dbReference type="NCBI Taxonomy" id="313628"/>
    <lineage>
        <taxon>Bacteria</taxon>
        <taxon>Pseudomonadati</taxon>
        <taxon>Lentisphaerota</taxon>
        <taxon>Lentisphaeria</taxon>
        <taxon>Lentisphaerales</taxon>
        <taxon>Lentisphaeraceae</taxon>
        <taxon>Lentisphaera</taxon>
    </lineage>
</organism>
<dbReference type="InterPro" id="IPR020845">
    <property type="entry name" value="AMP-binding_CS"/>
</dbReference>
<dbReference type="InterPro" id="IPR042099">
    <property type="entry name" value="ANL_N_sf"/>
</dbReference>
<evidence type="ECO:0000313" key="5">
    <source>
        <dbReference type="EMBL" id="EDM26755.1"/>
    </source>
</evidence>
<dbReference type="InterPro" id="IPR045851">
    <property type="entry name" value="AMP-bd_C_sf"/>
</dbReference>
<dbReference type="Gene3D" id="3.30.300.30">
    <property type="match status" value="1"/>
</dbReference>
<dbReference type="InterPro" id="IPR000873">
    <property type="entry name" value="AMP-dep_synth/lig_dom"/>
</dbReference>
<comment type="catalytic activity">
    <reaction evidence="3">
        <text>a long-chain fatty acid + ATP + CoA = a long-chain fatty acyl-CoA + AMP + diphosphate</text>
        <dbReference type="Rhea" id="RHEA:15421"/>
        <dbReference type="ChEBI" id="CHEBI:30616"/>
        <dbReference type="ChEBI" id="CHEBI:33019"/>
        <dbReference type="ChEBI" id="CHEBI:57287"/>
        <dbReference type="ChEBI" id="CHEBI:57560"/>
        <dbReference type="ChEBI" id="CHEBI:83139"/>
        <dbReference type="ChEBI" id="CHEBI:456215"/>
        <dbReference type="EC" id="6.2.1.3"/>
    </reaction>
    <physiologicalReaction direction="left-to-right" evidence="3">
        <dbReference type="Rhea" id="RHEA:15422"/>
    </physiologicalReaction>
</comment>
<dbReference type="PANTHER" id="PTHR43272:SF33">
    <property type="entry name" value="AMP-BINDING DOMAIN-CONTAINING PROTEIN-RELATED"/>
    <property type="match status" value="1"/>
</dbReference>
<dbReference type="Pfam" id="PF23562">
    <property type="entry name" value="AMP-binding_C_3"/>
    <property type="match status" value="1"/>
</dbReference>
<evidence type="ECO:0000256" key="3">
    <source>
        <dbReference type="ARBA" id="ARBA00024484"/>
    </source>
</evidence>
<evidence type="ECO:0000259" key="4">
    <source>
        <dbReference type="Pfam" id="PF00501"/>
    </source>
</evidence>
<dbReference type="Gene3D" id="3.40.50.12780">
    <property type="entry name" value="N-terminal domain of ligase-like"/>
    <property type="match status" value="1"/>
</dbReference>
<sequence length="562" mass="62383">MNNLYDILKFSASEAGANTFLDIPKGEDERATLTYQQTLDKVNQQAQTLNLDFDIKAGDRIAIIAPKCYEQIVMYYAIWQLGAVIVPVSEGLGSDEISFILADAEAKVIFVHESFIEKVSNCTASEVQSFASLNKDLGQYTEEAPQNYDETAALIYTSGSTGRPKGVMLSHRNLIVNGISSADKLPVTPEDRVASLLPYWHSFALSTEVVMTCFLHGTLVFARDMRDFSKNLATWKPSIVMAVPRMLAMYREQIFKGIESKGEAIAAVFADCLVTGETYFNSNGLKNPDPRLRLKRLKQEQTILKQIGLMMGGNLRFFVSGGAPIAPDLQDFFRDINIPVYQGYGLSESSPVISCNTPGFSRTGSSGTMLSWLDPTYGGDWTFLTASGEKGKHLEGELLVKGDCVMQGYWKYSDTSAKTLENGWLHTGDMGRVEEGFLYLNGRASNLIVLRGGEKVHPEHIEDMIRELDEVAEVMVIGDDCKNIYALINKIDEGIDDKLISKKISEVCRDLAIFQKPKGILALAPFNPDDGTLTPTLKIRRKNIWERSGNEINAFLKAHKEI</sequence>
<accession>A6DNU6</accession>
<evidence type="ECO:0000256" key="2">
    <source>
        <dbReference type="ARBA" id="ARBA00022840"/>
    </source>
</evidence>
<reference evidence="5 6" key="1">
    <citation type="journal article" date="2010" name="J. Bacteriol.">
        <title>Genome sequence of Lentisphaera araneosa HTCC2155T, the type species of the order Lentisphaerales in the phylum Lentisphaerae.</title>
        <authorList>
            <person name="Thrash J.C."/>
            <person name="Cho J.C."/>
            <person name="Vergin K.L."/>
            <person name="Morris R.M."/>
            <person name="Giovannoni S.J."/>
        </authorList>
    </citation>
    <scope>NUCLEOTIDE SEQUENCE [LARGE SCALE GENOMIC DNA]</scope>
    <source>
        <strain evidence="5 6">HTCC2155</strain>
    </source>
</reference>
<gene>
    <name evidence="5" type="ORF">LNTAR_18950</name>
</gene>
<dbReference type="AlphaFoldDB" id="A6DNU6"/>
<protein>
    <submittedName>
        <fullName evidence="5">Long-chain fatty-acid-CoA ligase</fullName>
    </submittedName>
</protein>
<dbReference type="GO" id="GO:0004467">
    <property type="term" value="F:long-chain fatty acid-CoA ligase activity"/>
    <property type="evidence" value="ECO:0007669"/>
    <property type="project" value="UniProtKB-EC"/>
</dbReference>
<dbReference type="RefSeq" id="WP_007279533.1">
    <property type="nucleotide sequence ID" value="NZ_ABCK01000014.1"/>
</dbReference>
<proteinExistence type="predicted"/>
<evidence type="ECO:0000256" key="1">
    <source>
        <dbReference type="ARBA" id="ARBA00022741"/>
    </source>
</evidence>
<dbReference type="eggNOG" id="COG1022">
    <property type="taxonomic scope" value="Bacteria"/>
</dbReference>
<dbReference type="SUPFAM" id="SSF56801">
    <property type="entry name" value="Acetyl-CoA synthetase-like"/>
    <property type="match status" value="1"/>
</dbReference>
<feature type="domain" description="AMP-dependent synthetase/ligase" evidence="4">
    <location>
        <begin position="28"/>
        <end position="410"/>
    </location>
</feature>
<dbReference type="STRING" id="313628.LNTAR_18950"/>
<dbReference type="PANTHER" id="PTHR43272">
    <property type="entry name" value="LONG-CHAIN-FATTY-ACID--COA LIGASE"/>
    <property type="match status" value="1"/>
</dbReference>
<dbReference type="GO" id="GO:0016020">
    <property type="term" value="C:membrane"/>
    <property type="evidence" value="ECO:0007669"/>
    <property type="project" value="TreeGrafter"/>
</dbReference>
<dbReference type="Proteomes" id="UP000004947">
    <property type="component" value="Unassembled WGS sequence"/>
</dbReference>
<keyword evidence="6" id="KW-1185">Reference proteome</keyword>
<dbReference type="OrthoDB" id="9778383at2"/>
<evidence type="ECO:0000313" key="6">
    <source>
        <dbReference type="Proteomes" id="UP000004947"/>
    </source>
</evidence>
<dbReference type="PROSITE" id="PS00455">
    <property type="entry name" value="AMP_BINDING"/>
    <property type="match status" value="1"/>
</dbReference>
<keyword evidence="1" id="KW-0547">Nucleotide-binding</keyword>
<keyword evidence="5" id="KW-0436">Ligase</keyword>
<dbReference type="Pfam" id="PF00501">
    <property type="entry name" value="AMP-binding"/>
    <property type="match status" value="1"/>
</dbReference>
<dbReference type="GO" id="GO:0005524">
    <property type="term" value="F:ATP binding"/>
    <property type="evidence" value="ECO:0007669"/>
    <property type="project" value="UniProtKB-KW"/>
</dbReference>